<dbReference type="InterPro" id="IPR036010">
    <property type="entry name" value="2Fe-2S_ferredoxin-like_sf"/>
</dbReference>
<dbReference type="AlphaFoldDB" id="A0AAV8UQM6"/>
<keyword evidence="7" id="KW-0411">Iron-sulfur</keyword>
<dbReference type="GO" id="GO:0046872">
    <property type="term" value="F:metal ion binding"/>
    <property type="evidence" value="ECO:0007669"/>
    <property type="project" value="UniProtKB-KW"/>
</dbReference>
<feature type="region of interest" description="Disordered" evidence="9">
    <location>
        <begin position="136"/>
        <end position="157"/>
    </location>
</feature>
<dbReference type="PROSITE" id="PS51085">
    <property type="entry name" value="2FE2S_FER_2"/>
    <property type="match status" value="1"/>
</dbReference>
<keyword evidence="5" id="KW-0249">Electron transport</keyword>
<feature type="compositionally biased region" description="Basic and acidic residues" evidence="9">
    <location>
        <begin position="136"/>
        <end position="147"/>
    </location>
</feature>
<evidence type="ECO:0000256" key="1">
    <source>
        <dbReference type="ARBA" id="ARBA00007874"/>
    </source>
</evidence>
<evidence type="ECO:0000256" key="6">
    <source>
        <dbReference type="ARBA" id="ARBA00023004"/>
    </source>
</evidence>
<dbReference type="EMBL" id="JAMWBK010000006">
    <property type="protein sequence ID" value="KAJ8903796.1"/>
    <property type="molecule type" value="Genomic_DNA"/>
</dbReference>
<keyword evidence="6" id="KW-0408">Iron</keyword>
<keyword evidence="4" id="KW-0479">Metal-binding</keyword>
<protein>
    <recommendedName>
        <fullName evidence="10">2Fe-2S ferredoxin-type domain-containing protein</fullName>
    </recommendedName>
</protein>
<dbReference type="InterPro" id="IPR012675">
    <property type="entry name" value="Beta-grasp_dom_sf"/>
</dbReference>
<dbReference type="InterPro" id="IPR001041">
    <property type="entry name" value="2Fe-2S_ferredoxin-type"/>
</dbReference>
<dbReference type="CDD" id="cd00207">
    <property type="entry name" value="fer2"/>
    <property type="match status" value="1"/>
</dbReference>
<evidence type="ECO:0000256" key="3">
    <source>
        <dbReference type="ARBA" id="ARBA00022714"/>
    </source>
</evidence>
<dbReference type="GO" id="GO:0051537">
    <property type="term" value="F:2 iron, 2 sulfur cluster binding"/>
    <property type="evidence" value="ECO:0007669"/>
    <property type="project" value="UniProtKB-KW"/>
</dbReference>
<reference evidence="11 12" key="1">
    <citation type="journal article" date="2023" name="Nat. Commun.">
        <title>Origin of minicircular mitochondrial genomes in red algae.</title>
        <authorList>
            <person name="Lee Y."/>
            <person name="Cho C.H."/>
            <person name="Lee Y.M."/>
            <person name="Park S.I."/>
            <person name="Yang J.H."/>
            <person name="West J.A."/>
            <person name="Bhattacharya D."/>
            <person name="Yoon H.S."/>
        </authorList>
    </citation>
    <scope>NUCLEOTIDE SEQUENCE [LARGE SCALE GENOMIC DNA]</scope>
    <source>
        <strain evidence="11 12">CCMP1338</strain>
        <tissue evidence="11">Whole cell</tissue>
    </source>
</reference>
<dbReference type="Gene3D" id="3.10.20.30">
    <property type="match status" value="1"/>
</dbReference>
<organism evidence="11 12">
    <name type="scientific">Rhodosorus marinus</name>
    <dbReference type="NCBI Taxonomy" id="101924"/>
    <lineage>
        <taxon>Eukaryota</taxon>
        <taxon>Rhodophyta</taxon>
        <taxon>Stylonematophyceae</taxon>
        <taxon>Stylonematales</taxon>
        <taxon>Stylonemataceae</taxon>
        <taxon>Rhodosorus</taxon>
    </lineage>
</organism>
<gene>
    <name evidence="11" type="ORF">NDN08_000329</name>
</gene>
<evidence type="ECO:0000256" key="8">
    <source>
        <dbReference type="ARBA" id="ARBA00034078"/>
    </source>
</evidence>
<evidence type="ECO:0000313" key="11">
    <source>
        <dbReference type="EMBL" id="KAJ8903796.1"/>
    </source>
</evidence>
<accession>A0AAV8UQM6</accession>
<evidence type="ECO:0000256" key="9">
    <source>
        <dbReference type="SAM" id="MobiDB-lite"/>
    </source>
</evidence>
<evidence type="ECO:0000256" key="4">
    <source>
        <dbReference type="ARBA" id="ARBA00022723"/>
    </source>
</evidence>
<name>A0AAV8UQM6_9RHOD</name>
<keyword evidence="3" id="KW-0001">2Fe-2S</keyword>
<dbReference type="Pfam" id="PF00111">
    <property type="entry name" value="Fer2"/>
    <property type="match status" value="1"/>
</dbReference>
<comment type="similarity">
    <text evidence="1">Belongs to the 2Fe2S plant-type ferredoxin family.</text>
</comment>
<dbReference type="Proteomes" id="UP001157974">
    <property type="component" value="Unassembled WGS sequence"/>
</dbReference>
<proteinExistence type="inferred from homology"/>
<feature type="domain" description="2Fe-2S ferredoxin-type" evidence="10">
    <location>
        <begin position="34"/>
        <end position="124"/>
    </location>
</feature>
<sequence length="157" mass="17054">MAFVAGVSGTGLGRRGLKICSRSGNRSVVRAKSYDVEIELDGENYTIPVKSDETFLEAIENYGLTVDSSCRAGVCMTCAAKIQAGKVDVGEAALAEEVKESGYVLTCSAFPRSDGIKLKMQEFDDAYDMQYGQYEKERQAEESEEKSGFLAGIFGKK</sequence>
<evidence type="ECO:0000256" key="7">
    <source>
        <dbReference type="ARBA" id="ARBA00023014"/>
    </source>
</evidence>
<dbReference type="PANTHER" id="PTHR43112">
    <property type="entry name" value="FERREDOXIN"/>
    <property type="match status" value="1"/>
</dbReference>
<evidence type="ECO:0000259" key="10">
    <source>
        <dbReference type="PROSITE" id="PS51085"/>
    </source>
</evidence>
<evidence type="ECO:0000256" key="5">
    <source>
        <dbReference type="ARBA" id="ARBA00022982"/>
    </source>
</evidence>
<keyword evidence="12" id="KW-1185">Reference proteome</keyword>
<keyword evidence="2" id="KW-0813">Transport</keyword>
<evidence type="ECO:0000313" key="12">
    <source>
        <dbReference type="Proteomes" id="UP001157974"/>
    </source>
</evidence>
<comment type="cofactor">
    <cofactor evidence="8">
        <name>[2Fe-2S] cluster</name>
        <dbReference type="ChEBI" id="CHEBI:190135"/>
    </cofactor>
</comment>
<evidence type="ECO:0000256" key="2">
    <source>
        <dbReference type="ARBA" id="ARBA00022448"/>
    </source>
</evidence>
<dbReference type="PANTHER" id="PTHR43112:SF3">
    <property type="entry name" value="FERREDOXIN-2, CHLOROPLASTIC"/>
    <property type="match status" value="1"/>
</dbReference>
<comment type="caution">
    <text evidence="11">The sequence shown here is derived from an EMBL/GenBank/DDBJ whole genome shotgun (WGS) entry which is preliminary data.</text>
</comment>
<dbReference type="SUPFAM" id="SSF54292">
    <property type="entry name" value="2Fe-2S ferredoxin-like"/>
    <property type="match status" value="1"/>
</dbReference>